<dbReference type="InterPro" id="IPR002729">
    <property type="entry name" value="CRISPR-assoc_Cas1"/>
</dbReference>
<dbReference type="GO" id="GO:0016787">
    <property type="term" value="F:hydrolase activity"/>
    <property type="evidence" value="ECO:0007669"/>
    <property type="project" value="UniProtKB-KW"/>
</dbReference>
<evidence type="ECO:0000256" key="6">
    <source>
        <dbReference type="ARBA" id="ARBA00023118"/>
    </source>
</evidence>
<dbReference type="HAMAP" id="MF_01470">
    <property type="entry name" value="Cas1"/>
    <property type="match status" value="1"/>
</dbReference>
<dbReference type="GO" id="GO:0051607">
    <property type="term" value="P:defense response to virus"/>
    <property type="evidence" value="ECO:0007669"/>
    <property type="project" value="UniProtKB-UniRule"/>
</dbReference>
<evidence type="ECO:0000256" key="1">
    <source>
        <dbReference type="ARBA" id="ARBA00022722"/>
    </source>
</evidence>
<comment type="similarity">
    <text evidence="9">Belongs to the CRISPR-associated endonuclease Cas1 family.</text>
</comment>
<sequence length="341" mass="38397">MSGGRRILFIDKYGAVLGAKEGVFEVRVKEGSEWKVLAQVPFSLVESIVVVVDGVSITAAAIKLAGRYGIDLSFIFSNKPAARLIPATYGGSMELWVKQIKQSLNKARRAEIAKSIVEGKINNQKAILKTFMKSSLVAGKEIPEVREAINQLEEEIAKVKHVSDWKEAGRIEANAAYIYWKAVKELIPKKLGFTRRLKKWDLKPGEKPDPVNAALNVGYAALAREVWKAVFTAGLNPYIGFLHARRPGRMSLVYDLMEEFRPIVVDRVVIKKARNNPQELVKLNSDQEDIRKEAVKALWRDINEWLKTSKPPLANLITSQARKFAKAIREKNAYTPFKAKW</sequence>
<dbReference type="GO" id="GO:0003677">
    <property type="term" value="F:DNA binding"/>
    <property type="evidence" value="ECO:0007669"/>
    <property type="project" value="UniProtKB-KW"/>
</dbReference>
<keyword evidence="6 9" id="KW-0051">Antiviral defense</keyword>
<evidence type="ECO:0000313" key="11">
    <source>
        <dbReference type="Proteomes" id="UP000244093"/>
    </source>
</evidence>
<comment type="cofactor">
    <cofactor evidence="9">
        <name>Mg(2+)</name>
        <dbReference type="ChEBI" id="CHEBI:18420"/>
    </cofactor>
    <cofactor evidence="9">
        <name>Mn(2+)</name>
        <dbReference type="ChEBI" id="CHEBI:29035"/>
    </cofactor>
</comment>
<reference evidence="10 11" key="1">
    <citation type="journal article" date="2018" name="Syst. Appl. Microbiol.">
        <title>A new symbiotic nanoarchaeote (Candidatus Nanoclepta minutus) and its host (Zestosphaera tikiterensis gen. nov., sp. nov.) from a New Zealand hot spring.</title>
        <authorList>
            <person name="St John E."/>
            <person name="Liu Y."/>
            <person name="Podar M."/>
            <person name="Stott M.B."/>
            <person name="Meneghin J."/>
            <person name="Chen Z."/>
            <person name="Lagutin K."/>
            <person name="Mitchell K."/>
            <person name="Reysenbach A.L."/>
        </authorList>
    </citation>
    <scope>NUCLEOTIDE SEQUENCE [LARGE SCALE GENOMIC DNA]</scope>
    <source>
        <strain evidence="10">NZ3</strain>
    </source>
</reference>
<dbReference type="InterPro" id="IPR042211">
    <property type="entry name" value="CRISPR-assoc_Cas1_N"/>
</dbReference>
<dbReference type="Pfam" id="PF01867">
    <property type="entry name" value="Cas_Cas1"/>
    <property type="match status" value="1"/>
</dbReference>
<proteinExistence type="inferred from homology"/>
<name>A0A2R7Y1F0_9CREN</name>
<dbReference type="PANTHER" id="PTHR34353:SF2">
    <property type="entry name" value="CRISPR-ASSOCIATED ENDONUCLEASE CAS1 1"/>
    <property type="match status" value="1"/>
</dbReference>
<dbReference type="PANTHER" id="PTHR34353">
    <property type="entry name" value="CRISPR-ASSOCIATED ENDONUCLEASE CAS1 1"/>
    <property type="match status" value="1"/>
</dbReference>
<dbReference type="GO" id="GO:0046872">
    <property type="term" value="F:metal ion binding"/>
    <property type="evidence" value="ECO:0007669"/>
    <property type="project" value="UniProtKB-UniRule"/>
</dbReference>
<dbReference type="InterPro" id="IPR042206">
    <property type="entry name" value="CRISPR-assoc_Cas1_C"/>
</dbReference>
<evidence type="ECO:0000256" key="2">
    <source>
        <dbReference type="ARBA" id="ARBA00022723"/>
    </source>
</evidence>
<feature type="binding site" evidence="9">
    <location>
        <position position="243"/>
    </location>
    <ligand>
        <name>Mn(2+)</name>
        <dbReference type="ChEBI" id="CHEBI:29035"/>
    </ligand>
</feature>
<evidence type="ECO:0000256" key="8">
    <source>
        <dbReference type="ARBA" id="ARBA00023211"/>
    </source>
</evidence>
<dbReference type="Gene3D" id="1.20.120.920">
    <property type="entry name" value="CRISPR-associated endonuclease Cas1, C-terminal domain"/>
    <property type="match status" value="1"/>
</dbReference>
<evidence type="ECO:0000256" key="7">
    <source>
        <dbReference type="ARBA" id="ARBA00023125"/>
    </source>
</evidence>
<keyword evidence="1 9" id="KW-0540">Nuclease</keyword>
<keyword evidence="7 9" id="KW-0238">DNA-binding</keyword>
<dbReference type="GO" id="GO:0004519">
    <property type="term" value="F:endonuclease activity"/>
    <property type="evidence" value="ECO:0007669"/>
    <property type="project" value="UniProtKB-UniRule"/>
</dbReference>
<gene>
    <name evidence="9" type="primary">cas1</name>
    <name evidence="10" type="ORF">B7O98_09660</name>
</gene>
<organism evidence="10 11">
    <name type="scientific">Zestosphaera tikiterensis</name>
    <dbReference type="NCBI Taxonomy" id="1973259"/>
    <lineage>
        <taxon>Archaea</taxon>
        <taxon>Thermoproteota</taxon>
        <taxon>Thermoprotei</taxon>
        <taxon>Desulfurococcales</taxon>
        <taxon>Desulfurococcaceae</taxon>
        <taxon>Zestosphaera</taxon>
    </lineage>
</organism>
<evidence type="ECO:0000256" key="4">
    <source>
        <dbReference type="ARBA" id="ARBA00022801"/>
    </source>
</evidence>
<comment type="subunit">
    <text evidence="9">Homodimer, forms a heterotetramer with a Cas2 homodimer.</text>
</comment>
<comment type="caution">
    <text evidence="10">The sequence shown here is derived from an EMBL/GenBank/DDBJ whole genome shotgun (WGS) entry which is preliminary data.</text>
</comment>
<keyword evidence="4 9" id="KW-0378">Hydrolase</keyword>
<feature type="binding site" evidence="9">
    <location>
        <position position="258"/>
    </location>
    <ligand>
        <name>Mn(2+)</name>
        <dbReference type="ChEBI" id="CHEBI:29035"/>
    </ligand>
</feature>
<dbReference type="Proteomes" id="UP000244093">
    <property type="component" value="Unassembled WGS sequence"/>
</dbReference>
<dbReference type="GO" id="GO:0043571">
    <property type="term" value="P:maintenance of CRISPR repeat elements"/>
    <property type="evidence" value="ECO:0007669"/>
    <property type="project" value="UniProtKB-UniRule"/>
</dbReference>
<protein>
    <recommendedName>
        <fullName evidence="9">CRISPR-associated endonuclease Cas1</fullName>
        <ecNumber evidence="9">3.1.-.-</ecNumber>
    </recommendedName>
</protein>
<dbReference type="AlphaFoldDB" id="A0A2R7Y1F0"/>
<evidence type="ECO:0000256" key="5">
    <source>
        <dbReference type="ARBA" id="ARBA00022842"/>
    </source>
</evidence>
<keyword evidence="5 9" id="KW-0460">Magnesium</keyword>
<evidence type="ECO:0000256" key="3">
    <source>
        <dbReference type="ARBA" id="ARBA00022759"/>
    </source>
</evidence>
<comment type="function">
    <text evidence="9">CRISPR (clustered regularly interspaced short palindromic repeat), is an adaptive immune system that provides protection against mobile genetic elements (viruses, transposable elements and conjugative plasmids). CRISPR clusters contain spacers, sequences complementary to antecedent mobile elements, and target invading nucleic acids. CRISPR clusters are transcribed and processed into CRISPR RNA (crRNA). Acts as a dsDNA endonuclease. Involved in the integration of spacer DNA into the CRISPR cassette.</text>
</comment>
<dbReference type="CDD" id="cd09634">
    <property type="entry name" value="Cas1_I-II-III"/>
    <property type="match status" value="1"/>
</dbReference>
<keyword evidence="8 9" id="KW-0464">Manganese</keyword>
<evidence type="ECO:0000256" key="9">
    <source>
        <dbReference type="HAMAP-Rule" id="MF_01470"/>
    </source>
</evidence>
<dbReference type="Gene3D" id="3.100.10.20">
    <property type="entry name" value="CRISPR-associated endonuclease Cas1, N-terminal domain"/>
    <property type="match status" value="1"/>
</dbReference>
<dbReference type="InterPro" id="IPR050646">
    <property type="entry name" value="Cas1"/>
</dbReference>
<evidence type="ECO:0000313" key="10">
    <source>
        <dbReference type="EMBL" id="PUA31177.1"/>
    </source>
</evidence>
<dbReference type="NCBIfam" id="TIGR00287">
    <property type="entry name" value="cas1"/>
    <property type="match status" value="1"/>
</dbReference>
<dbReference type="EC" id="3.1.-.-" evidence="9"/>
<accession>A0A2R7Y1F0</accession>
<dbReference type="EMBL" id="NBVN01000019">
    <property type="protein sequence ID" value="PUA31177.1"/>
    <property type="molecule type" value="Genomic_DNA"/>
</dbReference>
<keyword evidence="2 9" id="KW-0479">Metal-binding</keyword>
<feature type="binding site" evidence="9">
    <location>
        <position position="172"/>
    </location>
    <ligand>
        <name>Mn(2+)</name>
        <dbReference type="ChEBI" id="CHEBI:29035"/>
    </ligand>
</feature>
<keyword evidence="3 9" id="KW-0255">Endonuclease</keyword>